<organism evidence="1 2">
    <name type="scientific">Eretmocerus hayati</name>
    <dbReference type="NCBI Taxonomy" id="131215"/>
    <lineage>
        <taxon>Eukaryota</taxon>
        <taxon>Metazoa</taxon>
        <taxon>Ecdysozoa</taxon>
        <taxon>Arthropoda</taxon>
        <taxon>Hexapoda</taxon>
        <taxon>Insecta</taxon>
        <taxon>Pterygota</taxon>
        <taxon>Neoptera</taxon>
        <taxon>Endopterygota</taxon>
        <taxon>Hymenoptera</taxon>
        <taxon>Apocrita</taxon>
        <taxon>Proctotrupomorpha</taxon>
        <taxon>Chalcidoidea</taxon>
        <taxon>Aphelinidae</taxon>
        <taxon>Aphelininae</taxon>
        <taxon>Eretmocerus</taxon>
    </lineage>
</organism>
<proteinExistence type="predicted"/>
<protein>
    <submittedName>
        <fullName evidence="1">Uncharacterized protein</fullName>
    </submittedName>
</protein>
<gene>
    <name evidence="1" type="ORF">QAD02_018289</name>
</gene>
<dbReference type="EMBL" id="CM056741">
    <property type="protein sequence ID" value="KAJ8682497.1"/>
    <property type="molecule type" value="Genomic_DNA"/>
</dbReference>
<evidence type="ECO:0000313" key="1">
    <source>
        <dbReference type="EMBL" id="KAJ8682497.1"/>
    </source>
</evidence>
<name>A0ACC2PJC5_9HYME</name>
<comment type="caution">
    <text evidence="1">The sequence shown here is derived from an EMBL/GenBank/DDBJ whole genome shotgun (WGS) entry which is preliminary data.</text>
</comment>
<accession>A0ACC2PJC5</accession>
<evidence type="ECO:0000313" key="2">
    <source>
        <dbReference type="Proteomes" id="UP001239111"/>
    </source>
</evidence>
<reference evidence="1" key="1">
    <citation type="submission" date="2023-04" db="EMBL/GenBank/DDBJ databases">
        <title>A chromosome-level genome assembly of the parasitoid wasp Eretmocerus hayati.</title>
        <authorList>
            <person name="Zhong Y."/>
            <person name="Liu S."/>
            <person name="Liu Y."/>
        </authorList>
    </citation>
    <scope>NUCLEOTIDE SEQUENCE</scope>
    <source>
        <strain evidence="1">ZJU_SS_LIU_2023</strain>
    </source>
</reference>
<sequence>MIMSIILVIIAVSLSSSSIESAPVEDDPYYGCRAITKDLRRVCGSDGKVYDNISALKCAAVKNKDLKVVEDGKCAEIAVSLSSSSIESASVEDNPFEGCGPITKDQNQVCGSDGNLYDNISQLRCAALKNKDLKEVECSEPAKIDSATTSEENSDEKP</sequence>
<dbReference type="Proteomes" id="UP001239111">
    <property type="component" value="Chromosome 1"/>
</dbReference>
<keyword evidence="2" id="KW-1185">Reference proteome</keyword>